<feature type="region of interest" description="Disordered" evidence="7">
    <location>
        <begin position="1503"/>
        <end position="1522"/>
    </location>
</feature>
<evidence type="ECO:0000256" key="4">
    <source>
        <dbReference type="ARBA" id="ARBA00022840"/>
    </source>
</evidence>
<dbReference type="SMART" id="SM00233">
    <property type="entry name" value="PH"/>
    <property type="match status" value="1"/>
</dbReference>
<dbReference type="NCBIfam" id="NF002204">
    <property type="entry name" value="PRK01077.1"/>
    <property type="match status" value="1"/>
</dbReference>
<gene>
    <name evidence="10" type="ORF">Cvel_5019.t2.CR2</name>
</gene>
<dbReference type="SUPFAM" id="SSF52540">
    <property type="entry name" value="P-loop containing nucleoside triphosphate hydrolases"/>
    <property type="match status" value="1"/>
</dbReference>
<evidence type="ECO:0000256" key="1">
    <source>
        <dbReference type="ARBA" id="ARBA00001946"/>
    </source>
</evidence>
<dbReference type="Gene3D" id="3.40.50.1980">
    <property type="entry name" value="Nitrogenase molybdenum iron protein domain"/>
    <property type="match status" value="2"/>
</dbReference>
<keyword evidence="6" id="KW-0315">Glutamine amidotransferase</keyword>
<feature type="compositionally biased region" description="Basic and acidic residues" evidence="7">
    <location>
        <begin position="1321"/>
        <end position="1330"/>
    </location>
</feature>
<name>A0A0K6S7R1_9ALVE</name>
<dbReference type="InterPro" id="IPR011698">
    <property type="entry name" value="GATase_3"/>
</dbReference>
<dbReference type="Pfam" id="PF07685">
    <property type="entry name" value="GATase_3"/>
    <property type="match status" value="1"/>
</dbReference>
<dbReference type="Gene3D" id="3.40.50.880">
    <property type="match status" value="1"/>
</dbReference>
<feature type="region of interest" description="Disordered" evidence="7">
    <location>
        <begin position="1304"/>
        <end position="1330"/>
    </location>
</feature>
<feature type="domain" description="PH" evidence="8">
    <location>
        <begin position="1258"/>
        <end position="1374"/>
    </location>
</feature>
<dbReference type="NCBIfam" id="TIGR00379">
    <property type="entry name" value="cobB"/>
    <property type="match status" value="1"/>
</dbReference>
<dbReference type="PROSITE" id="PS50983">
    <property type="entry name" value="FE_B12_PBP"/>
    <property type="match status" value="1"/>
</dbReference>
<evidence type="ECO:0000256" key="5">
    <source>
        <dbReference type="ARBA" id="ARBA00022842"/>
    </source>
</evidence>
<dbReference type="VEuPathDB" id="CryptoDB:Cvel_5019"/>
<evidence type="ECO:0000259" key="9">
    <source>
        <dbReference type="PROSITE" id="PS50983"/>
    </source>
</evidence>
<dbReference type="CDD" id="cd05388">
    <property type="entry name" value="CobB_N"/>
    <property type="match status" value="1"/>
</dbReference>
<dbReference type="Pfam" id="PF01656">
    <property type="entry name" value="CbiA"/>
    <property type="match status" value="1"/>
</dbReference>
<evidence type="ECO:0000313" key="10">
    <source>
        <dbReference type="EMBL" id="CUC09702.1"/>
    </source>
</evidence>
<dbReference type="SUPFAM" id="SSF50729">
    <property type="entry name" value="PH domain-like"/>
    <property type="match status" value="1"/>
</dbReference>
<evidence type="ECO:0000259" key="8">
    <source>
        <dbReference type="PROSITE" id="PS50003"/>
    </source>
</evidence>
<organism evidence="10">
    <name type="scientific">Chromera velia CCMP2878</name>
    <dbReference type="NCBI Taxonomy" id="1169474"/>
    <lineage>
        <taxon>Eukaryota</taxon>
        <taxon>Sar</taxon>
        <taxon>Alveolata</taxon>
        <taxon>Colpodellida</taxon>
        <taxon>Chromeraceae</taxon>
        <taxon>Chromera</taxon>
    </lineage>
</organism>
<feature type="compositionally biased region" description="Low complexity" evidence="7">
    <location>
        <begin position="1534"/>
        <end position="1545"/>
    </location>
</feature>
<keyword evidence="5" id="KW-0460">Magnesium</keyword>
<feature type="region of interest" description="Disordered" evidence="7">
    <location>
        <begin position="2115"/>
        <end position="2137"/>
    </location>
</feature>
<dbReference type="PROSITE" id="PS51257">
    <property type="entry name" value="PROKAR_LIPOPROTEIN"/>
    <property type="match status" value="1"/>
</dbReference>
<feature type="region of interest" description="Disordered" evidence="7">
    <location>
        <begin position="431"/>
        <end position="460"/>
    </location>
</feature>
<keyword evidence="4" id="KW-0067">ATP-binding</keyword>
<dbReference type="InterPro" id="IPR004484">
    <property type="entry name" value="CbiA/CobB_synth"/>
</dbReference>
<dbReference type="SUPFAM" id="SSF52317">
    <property type="entry name" value="Class I glutamine amidotransferase-like"/>
    <property type="match status" value="1"/>
</dbReference>
<accession>A0A0K6S7R1</accession>
<dbReference type="Pfam" id="PF00169">
    <property type="entry name" value="PH"/>
    <property type="match status" value="1"/>
</dbReference>
<comment type="cofactor">
    <cofactor evidence="1">
        <name>Mg(2+)</name>
        <dbReference type="ChEBI" id="CHEBI:18420"/>
    </cofactor>
</comment>
<feature type="region of interest" description="Disordered" evidence="7">
    <location>
        <begin position="2260"/>
        <end position="2299"/>
    </location>
</feature>
<dbReference type="InterPro" id="IPR011993">
    <property type="entry name" value="PH-like_dom_sf"/>
</dbReference>
<dbReference type="InterPro" id="IPR002491">
    <property type="entry name" value="ABC_transptr_periplasmic_BD"/>
</dbReference>
<dbReference type="PANTHER" id="PTHR43873">
    <property type="entry name" value="COBYRINATE A,C-DIAMIDE SYNTHASE"/>
    <property type="match status" value="1"/>
</dbReference>
<dbReference type="InterPro" id="IPR027417">
    <property type="entry name" value="P-loop_NTPase"/>
</dbReference>
<feature type="domain" description="Fe/B12 periplasmic-binding" evidence="9">
    <location>
        <begin position="520"/>
        <end position="834"/>
    </location>
</feature>
<feature type="region of interest" description="Disordered" evidence="7">
    <location>
        <begin position="1533"/>
        <end position="1769"/>
    </location>
</feature>
<sequence>MPRTLVIAGTHSGVGKTTVTCGLASAFSCRGLSVQTFKCGPDFLDPLQHQEALGGKGESVNLCGFLQSEDTLRKTFFSHARGADIVLIEGVMGLFDSKDGLSEEGSTAEVAKKLQAPVVLVIDAWAMSRSAAAMLLGFRLFDPDLRVGAVVCNRVAGASHAAWIEAAIGKEEKLRECLFAGALPKDARVERPERHLGLVPPAEGRGMPGSLGALTSLVESCLDLEGLLRLAGECRAEAPSCEPVGGILPVAPKCRVAAVRDAAFCFYYTENLRMLREVGAEILFCSALEDSQLPDETDAVIILGGFPEMYAERLEANGSFRQSVERFVEEGGPVLAECGGLMFLCSVLSVPGVTGEGQRGTKGGKEGGRDERGRARLLREFQMCGVFSDLEVEMTPQANLALMSVETSEGNPLFPPGLTCKAHVFHFSRTKQNRDKTKGGSIEREGRSSRQDSKSSGSPFLFHAQGFGGSGRTEGMGEPSGVAYKRCVASFAHMHWADSPAFPRAFVEAACAQKRRRSVRAVSFVATATEIVFALDAEASLVGVSSLCDFPEEAKNPPREVVVRSGIDAENMSSEEVEEAMQKVKRGEMALWEVDMERIRRLRPSVGFVQDACDTCDPALVAVMTALKPEGLQEDTATAVSPPQWSPRMVSVAPRSLTEVFSTVEKVGVALACEDRATRLVQQWKNSLDELEGFLPSAVQERGGPRVLSLEGLTPPCCGGLWLPDVKRRAGCVDALGMEGGGAPRRLTWREVGDSDPDILALCPCSSDPSKTLRDLQQILFHNIDAASVLWSLRAVQSGRVFILDHALFSRPGPRLIQGVQLLAACAHVTVREELERRGLASADVLGPARVLKLSTDSFEFPFSADTAAEGLEVASLFKPLLSPSLALESRSACVIPQDIEEVGSGSCSQEPLEETAEILEDRNGRGGFVQKSPKRLAAAVSEEAPLDCGNQGGPVTVADLSEEERAAAQVSRRPHAMAHALHRKAVALGRQGYEDPGTGECAVEASAAAVDGGDVSLWGSPQTHHLGNAGTGTGAQKHRHHRIITISKAASNTKHQMRLVHDELKRQTRFTTATVDALVFQEVSEAMERSARAARLSLEAKANELASLFVARVRDDQMVRSLVGLLVAWWLESLQRYASMDPTLLKIMGSPLARKGIGGTHGAPVTLDLAPRDIPSVTGDAGGETDQFTELLQSLQMQQQRGRGLGSQAAAALGDFPPHLLRLTAIERLLPQAPQVNSLSVTTLGEAAGPSLSASSTISKQGWLRKRGASTREWYRRFCKVHPLTRLFSFYSSEDTASVSTWRQRNDPFSHMNASAEGEDGGKKGEADERTEGARGFELVQQEENRAAGHFYFLCDSPSEASEWVEEIRKLSGAKYSPSSLQPKQQNGGGTSAGQLLSLSGIRRDSDGTGGKPSIPSLHLRAHGGVSSPASGQEARGEVSRLAGAVRTSEVEWSPDNRIRQAAAAAVAAKDIDRLTYAPLLAKVGEVDPSAAGFSPIASSAENHLSAPRQQERRGTYGGAFSRLSIPSTLMESAGASSNAAPGSLQKLGQAHREAVEDEDKNPSFNEVTEARPRMVRRLSETSQQNGGRGRTREGEGSPTWSEVSQARPRVLGLLSEGESRRAQGGGKDQEEDGSPGWHEVTQARPRIVGSLSEARNGERGGHAGAVSPTHIADTSPLPVPPSGGAPTLSPSVSDDVAPTPSAGRTTDRAAPSGNFNDRFRTADGGGMHYAEAPPCPSRPTADSGPSPSEPSASSRGPPTDAQSTRRGLDEVIGDLSRRAMETGTAQENAKETGGFFDFHESNFAVGLSQLTADMSDIRRECIQLKQQEDFLVKCRDPRKLHAFSEYQQAIRRASDLRDSSRASLYEFSFLAAHLRERYLRRTTAGGPRTDSDLPTAFQDLLQEAAEREEHTLLSPESTSQAAIAEKVQACMEERITIRDPAEAFEPPIIHPHTLTATMQLGPDGLPSQQQGETAGSSQKTVQLFQGIVMKDGEESVDSDDCRYDFEMQELVDDFLADPLNLSLQAAALAKATRLGYEAPLNDEERALASRMAVRMKESGDSAMEFLHSLDRRRNILVHDVDNDQMLRDEAVSTNPALREHLKGQGLLLNRVQKKGDTRSRFRQTQKFPKPLDAREKPEKWDLSMLPETSDEPRPLIYFGDFLHKFAKAINKHSAVANASTTGKGRKGRRAMAQAKLREELSKVFDRLAAVERITRAVDSSLHARKQGVPWEHPWLLEHLTYPFGPASLDPAALALVPPEDKEEGEEGEEEKEGGEEDATARPKSPCSRSSMWASKEKHEFRSAAPALQAAVLLQRPRKEKDNDPALPNSVHGGIGGFDLASGLYQGHTLSPRHLRPSRPGALLSNVDAQTEFAHSWVDGVPSVSPSPGGVALGEGVQQANLNLQPVNPSELFSQRVQAPRRRLDSWTMC</sequence>
<dbReference type="InterPro" id="IPR029062">
    <property type="entry name" value="Class_I_gatase-like"/>
</dbReference>
<evidence type="ECO:0000256" key="6">
    <source>
        <dbReference type="ARBA" id="ARBA00022962"/>
    </source>
</evidence>
<dbReference type="PROSITE" id="PS51274">
    <property type="entry name" value="GATASE_COBBQ"/>
    <property type="match status" value="1"/>
</dbReference>
<protein>
    <recommendedName>
        <fullName evidence="11">Cobyrinic acid a,c-diamide synthase</fullName>
    </recommendedName>
</protein>
<reference evidence="10" key="1">
    <citation type="submission" date="2014-11" db="EMBL/GenBank/DDBJ databases">
        <title>Molecular phylogeny of cliff fern family Woodsiaceae with morphological implications.</title>
        <authorList>
            <person name="Shao Y.-Z."/>
            <person name="Wei R."/>
            <person name="Zhang X.-C."/>
        </authorList>
    </citation>
    <scope>NUCLEOTIDE SEQUENCE</scope>
</reference>
<dbReference type="Gene3D" id="3.40.50.300">
    <property type="entry name" value="P-loop containing nucleotide triphosphate hydrolases"/>
    <property type="match status" value="2"/>
</dbReference>
<dbReference type="InterPro" id="IPR001849">
    <property type="entry name" value="PH_domain"/>
</dbReference>
<keyword evidence="3" id="KW-0547">Nucleotide-binding</keyword>
<dbReference type="EMBL" id="CDMZ01001424">
    <property type="protein sequence ID" value="CUC09702.1"/>
    <property type="molecule type" value="Genomic_DNA"/>
</dbReference>
<evidence type="ECO:0008006" key="11">
    <source>
        <dbReference type="Google" id="ProtNLM"/>
    </source>
</evidence>
<evidence type="ECO:0000256" key="3">
    <source>
        <dbReference type="ARBA" id="ARBA00022741"/>
    </source>
</evidence>
<dbReference type="PANTHER" id="PTHR43873:SF1">
    <property type="entry name" value="COBYRINATE A,C-DIAMIDE SYNTHASE"/>
    <property type="match status" value="1"/>
</dbReference>
<proteinExistence type="predicted"/>
<dbReference type="InterPro" id="IPR002586">
    <property type="entry name" value="CobQ/CobB/MinD/ParA_Nub-bd_dom"/>
</dbReference>
<feature type="compositionally biased region" description="Acidic residues" evidence="7">
    <location>
        <begin position="2262"/>
        <end position="2279"/>
    </location>
</feature>
<evidence type="ECO:0000256" key="7">
    <source>
        <dbReference type="SAM" id="MobiDB-lite"/>
    </source>
</evidence>
<feature type="region of interest" description="Disordered" evidence="7">
    <location>
        <begin position="1377"/>
        <end position="1442"/>
    </location>
</feature>
<feature type="compositionally biased region" description="Polar residues" evidence="7">
    <location>
        <begin position="1378"/>
        <end position="1387"/>
    </location>
</feature>
<feature type="compositionally biased region" description="Low complexity" evidence="7">
    <location>
        <begin position="1745"/>
        <end position="1760"/>
    </location>
</feature>
<keyword evidence="2" id="KW-0436">Ligase</keyword>
<dbReference type="GO" id="GO:0042242">
    <property type="term" value="F:cobyrinic acid a,c-diamide synthase activity"/>
    <property type="evidence" value="ECO:0007669"/>
    <property type="project" value="InterPro"/>
</dbReference>
<dbReference type="Gene3D" id="2.30.29.30">
    <property type="entry name" value="Pleckstrin-homology domain (PH domain)/Phosphotyrosine-binding domain (PTB)"/>
    <property type="match status" value="1"/>
</dbReference>
<dbReference type="SUPFAM" id="SSF53807">
    <property type="entry name" value="Helical backbone' metal receptor"/>
    <property type="match status" value="1"/>
</dbReference>
<feature type="compositionally biased region" description="Basic and acidic residues" evidence="7">
    <location>
        <begin position="432"/>
        <end position="453"/>
    </location>
</feature>
<dbReference type="PROSITE" id="PS50003">
    <property type="entry name" value="PH_DOMAIN"/>
    <property type="match status" value="1"/>
</dbReference>
<evidence type="ECO:0000256" key="2">
    <source>
        <dbReference type="ARBA" id="ARBA00022598"/>
    </source>
</evidence>
<dbReference type="GO" id="GO:0005524">
    <property type="term" value="F:ATP binding"/>
    <property type="evidence" value="ECO:0007669"/>
    <property type="project" value="UniProtKB-KW"/>
</dbReference>